<dbReference type="SUPFAM" id="SSF47616">
    <property type="entry name" value="GST C-terminal domain-like"/>
    <property type="match status" value="1"/>
</dbReference>
<gene>
    <name evidence="2" type="ORF">GMO_00180</name>
</gene>
<organism evidence="2 3">
    <name type="scientific">Gluconobacter morbifer G707</name>
    <dbReference type="NCBI Taxonomy" id="1088869"/>
    <lineage>
        <taxon>Bacteria</taxon>
        <taxon>Pseudomonadati</taxon>
        <taxon>Pseudomonadota</taxon>
        <taxon>Alphaproteobacteria</taxon>
        <taxon>Acetobacterales</taxon>
        <taxon>Acetobacteraceae</taxon>
        <taxon>Gluconobacter</taxon>
    </lineage>
</organism>
<reference evidence="2 3" key="1">
    <citation type="submission" date="2011-10" db="EMBL/GenBank/DDBJ databases">
        <title>Genome sequence of Gluconobacter morbifer G707, isolated from Drosophila gut.</title>
        <authorList>
            <person name="Lee W.-J."/>
            <person name="Kim E.-K."/>
        </authorList>
    </citation>
    <scope>NUCLEOTIDE SEQUENCE [LARGE SCALE GENOMIC DNA]</scope>
    <source>
        <strain evidence="2 3">G707</strain>
    </source>
</reference>
<evidence type="ECO:0000313" key="3">
    <source>
        <dbReference type="Proteomes" id="UP000004949"/>
    </source>
</evidence>
<dbReference type="AlphaFoldDB" id="G6XEV3"/>
<dbReference type="STRING" id="1088869.GMO_00180"/>
<comment type="caution">
    <text evidence="2">The sequence shown here is derived from an EMBL/GenBank/DDBJ whole genome shotgun (WGS) entry which is preliminary data.</text>
</comment>
<dbReference type="InterPro" id="IPR036282">
    <property type="entry name" value="Glutathione-S-Trfase_C_sf"/>
</dbReference>
<dbReference type="EMBL" id="AGQV01000001">
    <property type="protein sequence ID" value="EHH68711.1"/>
    <property type="molecule type" value="Genomic_DNA"/>
</dbReference>
<accession>G6XEV3</accession>
<evidence type="ECO:0000259" key="1">
    <source>
        <dbReference type="Pfam" id="PF00043"/>
    </source>
</evidence>
<dbReference type="Pfam" id="PF00043">
    <property type="entry name" value="GST_C"/>
    <property type="match status" value="1"/>
</dbReference>
<keyword evidence="3" id="KW-1185">Reference proteome</keyword>
<protein>
    <recommendedName>
        <fullName evidence="1">Glutathione S-transferase C-terminal domain-containing protein</fullName>
    </recommendedName>
</protein>
<sequence>MCMRLRDWALDDRCYAVRLGASLMGVPLPTVTDAAALETGPVLETDGSLLHGPVNILQRLTSLPDVARDWHLRLGEEQRDVWMGNVLERFSSLRRASLLAALPMEKASAPVLDLMCEIEDRLFDDHLRDRPWLSGEHPGVADVLLFPVAALSQDLEVPLDLYPAIRHFLRRFRALPGFLTMPGVPECH</sequence>
<dbReference type="eggNOG" id="COG0625">
    <property type="taxonomic scope" value="Bacteria"/>
</dbReference>
<feature type="domain" description="Glutathione S-transferase C-terminal" evidence="1">
    <location>
        <begin position="123"/>
        <end position="176"/>
    </location>
</feature>
<dbReference type="InterPro" id="IPR004046">
    <property type="entry name" value="GST_C"/>
</dbReference>
<name>G6XEV3_9PROT</name>
<dbReference type="Gene3D" id="1.20.1050.10">
    <property type="match status" value="1"/>
</dbReference>
<evidence type="ECO:0000313" key="2">
    <source>
        <dbReference type="EMBL" id="EHH68711.1"/>
    </source>
</evidence>
<dbReference type="PATRIC" id="fig|1088869.3.peg.16"/>
<dbReference type="Proteomes" id="UP000004949">
    <property type="component" value="Unassembled WGS sequence"/>
</dbReference>
<proteinExistence type="predicted"/>